<dbReference type="Gene3D" id="1.20.1250.20">
    <property type="entry name" value="MFS general substrate transporter like domains"/>
    <property type="match status" value="2"/>
</dbReference>
<dbReference type="Proteomes" id="UP000005632">
    <property type="component" value="Chromosome"/>
</dbReference>
<dbReference type="EMBL" id="CP003155">
    <property type="protein sequence ID" value="AEV28094.1"/>
    <property type="molecule type" value="Genomic_DNA"/>
</dbReference>
<dbReference type="KEGG" id="sgp:SpiGrapes_0231"/>
<evidence type="ECO:0000256" key="4">
    <source>
        <dbReference type="SAM" id="Phobius"/>
    </source>
</evidence>
<feature type="transmembrane region" description="Helical" evidence="4">
    <location>
        <begin position="67"/>
        <end position="85"/>
    </location>
</feature>
<name>G8QUC4_SPHPG</name>
<evidence type="ECO:0000256" key="2">
    <source>
        <dbReference type="ARBA" id="ARBA00022989"/>
    </source>
</evidence>
<evidence type="ECO:0000313" key="6">
    <source>
        <dbReference type="EMBL" id="AEV28094.1"/>
    </source>
</evidence>
<dbReference type="InterPro" id="IPR011701">
    <property type="entry name" value="MFS"/>
</dbReference>
<dbReference type="Pfam" id="PF07690">
    <property type="entry name" value="MFS_1"/>
    <property type="match status" value="2"/>
</dbReference>
<feature type="domain" description="Major facilitator superfamily (MFS) profile" evidence="5">
    <location>
        <begin position="1"/>
        <end position="382"/>
    </location>
</feature>
<dbReference type="GO" id="GO:0022857">
    <property type="term" value="F:transmembrane transporter activity"/>
    <property type="evidence" value="ECO:0007669"/>
    <property type="project" value="InterPro"/>
</dbReference>
<dbReference type="InterPro" id="IPR020846">
    <property type="entry name" value="MFS_dom"/>
</dbReference>
<dbReference type="eggNOG" id="COG2814">
    <property type="taxonomic scope" value="Bacteria"/>
</dbReference>
<evidence type="ECO:0000259" key="5">
    <source>
        <dbReference type="PROSITE" id="PS50850"/>
    </source>
</evidence>
<dbReference type="PANTHER" id="PTHR43129:SF1">
    <property type="entry name" value="FOSMIDOMYCIN RESISTANCE PROTEIN"/>
    <property type="match status" value="1"/>
</dbReference>
<reference evidence="6 7" key="1">
    <citation type="submission" date="2011-11" db="EMBL/GenBank/DDBJ databases">
        <title>Complete sequence of Spirochaeta sp. grapes.</title>
        <authorList>
            <consortium name="US DOE Joint Genome Institute"/>
            <person name="Lucas S."/>
            <person name="Han J."/>
            <person name="Lapidus A."/>
            <person name="Cheng J.-F."/>
            <person name="Goodwin L."/>
            <person name="Pitluck S."/>
            <person name="Peters L."/>
            <person name="Ovchinnikova G."/>
            <person name="Munk A.C."/>
            <person name="Detter J.C."/>
            <person name="Han C."/>
            <person name="Tapia R."/>
            <person name="Land M."/>
            <person name="Hauser L."/>
            <person name="Kyrpides N."/>
            <person name="Ivanova N."/>
            <person name="Pagani I."/>
            <person name="Ritalahtilisa K."/>
            <person name="Loeffler F."/>
            <person name="Woyke T."/>
        </authorList>
    </citation>
    <scope>NUCLEOTIDE SEQUENCE [LARGE SCALE GENOMIC DNA]</scope>
    <source>
        <strain evidence="7">ATCC BAA-1885 / DSM 22778 / Grapes</strain>
    </source>
</reference>
<feature type="transmembrane region" description="Helical" evidence="4">
    <location>
        <begin position="160"/>
        <end position="178"/>
    </location>
</feature>
<proteinExistence type="predicted"/>
<feature type="transmembrane region" description="Helical" evidence="4">
    <location>
        <begin position="206"/>
        <end position="232"/>
    </location>
</feature>
<evidence type="ECO:0000313" key="7">
    <source>
        <dbReference type="Proteomes" id="UP000005632"/>
    </source>
</evidence>
<feature type="transmembrane region" description="Helical" evidence="4">
    <location>
        <begin position="330"/>
        <end position="349"/>
    </location>
</feature>
<keyword evidence="1 4" id="KW-0812">Transmembrane</keyword>
<feature type="transmembrane region" description="Helical" evidence="4">
    <location>
        <begin position="355"/>
        <end position="379"/>
    </location>
</feature>
<gene>
    <name evidence="6" type="ordered locus">SpiGrapes_0231</name>
</gene>
<dbReference type="AlphaFoldDB" id="G8QUC4"/>
<evidence type="ECO:0000256" key="1">
    <source>
        <dbReference type="ARBA" id="ARBA00022692"/>
    </source>
</evidence>
<accession>G8QUC4</accession>
<dbReference type="PROSITE" id="PS50850">
    <property type="entry name" value="MFS"/>
    <property type="match status" value="1"/>
</dbReference>
<dbReference type="SUPFAM" id="SSF103473">
    <property type="entry name" value="MFS general substrate transporter"/>
    <property type="match status" value="1"/>
</dbReference>
<feature type="transmembrane region" description="Helical" evidence="4">
    <location>
        <begin position="238"/>
        <end position="259"/>
    </location>
</feature>
<protein>
    <submittedName>
        <fullName evidence="6">Arabinose efflux permease family protein</fullName>
    </submittedName>
</protein>
<dbReference type="STRING" id="158190.SpiGrapes_0231"/>
<dbReference type="OrthoDB" id="5456235at2"/>
<keyword evidence="7" id="KW-1185">Reference proteome</keyword>
<sequence length="382" mass="41072">MNNGLLLSLFHFLNDGYLATLPLFLPFIQKDIGLSMYAVGLLGSILNASGIVLALPSVYVAKRFGMMKVLLACLLFYGGSFFIVASSNGLMLLLLAFIFAGIGFGVFHPVAFSSIVKEHSKTTGLGRKMGSFMAIGDLGRVGISSAVTFIIVFIGWKKTAVIFGCIPFLLFAVFYTSINHRNKEAVAVKKDSKTPYSLQYFKNKEFLKACSCSVIDALASSSLFLFLPFLFAGNGIPASFIGLFTSVFFIGNLLGKSLLGRVVDSFGQKRTFIICELAMALFLIALTLAKSIPFVLLFAFILGGLTKGTAPITSTMLANSVCESEGYEKAFGIHSFVVSIAATIAPLLLGTISSFYGISFVFIACAFFAILATIPAAFIKRH</sequence>
<keyword evidence="2 4" id="KW-1133">Transmembrane helix</keyword>
<keyword evidence="3 4" id="KW-0472">Membrane</keyword>
<dbReference type="GO" id="GO:0005886">
    <property type="term" value="C:plasma membrane"/>
    <property type="evidence" value="ECO:0007669"/>
    <property type="project" value="TreeGrafter"/>
</dbReference>
<feature type="transmembrane region" description="Helical" evidence="4">
    <location>
        <begin position="132"/>
        <end position="154"/>
    </location>
</feature>
<dbReference type="RefSeq" id="WP_014268943.1">
    <property type="nucleotide sequence ID" value="NC_016633.1"/>
</dbReference>
<evidence type="ECO:0000256" key="3">
    <source>
        <dbReference type="ARBA" id="ARBA00023136"/>
    </source>
</evidence>
<dbReference type="InterPro" id="IPR036259">
    <property type="entry name" value="MFS_trans_sf"/>
</dbReference>
<dbReference type="PANTHER" id="PTHR43129">
    <property type="entry name" value="FOSMIDOMYCIN RESISTANCE PROTEIN"/>
    <property type="match status" value="1"/>
</dbReference>
<feature type="transmembrane region" description="Helical" evidence="4">
    <location>
        <begin position="91"/>
        <end position="111"/>
    </location>
</feature>
<organism evidence="6 7">
    <name type="scientific">Sphaerochaeta pleomorpha (strain ATCC BAA-1885 / DSM 22778 / Grapes)</name>
    <dbReference type="NCBI Taxonomy" id="158190"/>
    <lineage>
        <taxon>Bacteria</taxon>
        <taxon>Pseudomonadati</taxon>
        <taxon>Spirochaetota</taxon>
        <taxon>Spirochaetia</taxon>
        <taxon>Spirochaetales</taxon>
        <taxon>Sphaerochaetaceae</taxon>
        <taxon>Sphaerochaeta</taxon>
    </lineage>
</organism>
<dbReference type="HOGENOM" id="CLU_041787_1_0_12"/>
<feature type="transmembrane region" description="Helical" evidence="4">
    <location>
        <begin position="34"/>
        <end position="55"/>
    </location>
</feature>